<proteinExistence type="predicted"/>
<accession>A0A6I6K7J6</accession>
<dbReference type="Proteomes" id="UP000428260">
    <property type="component" value="Chromosome"/>
</dbReference>
<dbReference type="RefSeq" id="WP_158871681.1">
    <property type="nucleotide sequence ID" value="NZ_CP046401.1"/>
</dbReference>
<evidence type="ECO:0008006" key="3">
    <source>
        <dbReference type="Google" id="ProtNLM"/>
    </source>
</evidence>
<keyword evidence="2" id="KW-1185">Reference proteome</keyword>
<evidence type="ECO:0000313" key="1">
    <source>
        <dbReference type="EMBL" id="QGY47623.1"/>
    </source>
</evidence>
<dbReference type="AlphaFoldDB" id="A0A6I6K7J6"/>
<protein>
    <recommendedName>
        <fullName evidence="3">STAS/SEC14 domain-containing protein</fullName>
    </recommendedName>
</protein>
<dbReference type="KEGG" id="mcos:GM418_29330"/>
<evidence type="ECO:0000313" key="2">
    <source>
        <dbReference type="Proteomes" id="UP000428260"/>
    </source>
</evidence>
<reference evidence="1 2" key="1">
    <citation type="submission" date="2019-11" db="EMBL/GenBank/DDBJ databases">
        <authorList>
            <person name="Zheng R.K."/>
            <person name="Sun C.M."/>
        </authorList>
    </citation>
    <scope>NUCLEOTIDE SEQUENCE [LARGE SCALE GENOMIC DNA]</scope>
    <source>
        <strain evidence="1 2">WC007</strain>
    </source>
</reference>
<dbReference type="EMBL" id="CP046401">
    <property type="protein sequence ID" value="QGY47623.1"/>
    <property type="molecule type" value="Genomic_DNA"/>
</dbReference>
<gene>
    <name evidence="1" type="ORF">GM418_29330</name>
</gene>
<name>A0A6I6K7J6_9BACT</name>
<organism evidence="1 2">
    <name type="scientific">Maribellus comscasis</name>
    <dbReference type="NCBI Taxonomy" id="2681766"/>
    <lineage>
        <taxon>Bacteria</taxon>
        <taxon>Pseudomonadati</taxon>
        <taxon>Bacteroidota</taxon>
        <taxon>Bacteroidia</taxon>
        <taxon>Marinilabiliales</taxon>
        <taxon>Prolixibacteraceae</taxon>
        <taxon>Maribellus</taxon>
    </lineage>
</organism>
<sequence>MNLNSHHILITERLKLVIVTHKNVLTQESIQLFVQEVLQNPFFKPDYNVLIDIRNSVINMSIGEIEECSNHLFQQLNKIKLKKLAILTKTASQAIKAVEFVHFYKQSSLFQVFSSIEATLSWLEIPIIRKSQIKLKLYYLSNC</sequence>